<dbReference type="EMBL" id="KV425582">
    <property type="protein sequence ID" value="KZT23775.1"/>
    <property type="molecule type" value="Genomic_DNA"/>
</dbReference>
<organism evidence="2 3">
    <name type="scientific">Neolentinus lepideus HHB14362 ss-1</name>
    <dbReference type="NCBI Taxonomy" id="1314782"/>
    <lineage>
        <taxon>Eukaryota</taxon>
        <taxon>Fungi</taxon>
        <taxon>Dikarya</taxon>
        <taxon>Basidiomycota</taxon>
        <taxon>Agaricomycotina</taxon>
        <taxon>Agaricomycetes</taxon>
        <taxon>Gloeophyllales</taxon>
        <taxon>Gloeophyllaceae</taxon>
        <taxon>Neolentinus</taxon>
    </lineage>
</organism>
<protein>
    <submittedName>
        <fullName evidence="2">Uncharacterized protein</fullName>
    </submittedName>
</protein>
<proteinExistence type="predicted"/>
<accession>A0A165RGF7</accession>
<keyword evidence="3" id="KW-1185">Reference proteome</keyword>
<feature type="compositionally biased region" description="Basic and acidic residues" evidence="1">
    <location>
        <begin position="1"/>
        <end position="24"/>
    </location>
</feature>
<dbReference type="InParanoid" id="A0A165RGF7"/>
<dbReference type="Proteomes" id="UP000076761">
    <property type="component" value="Unassembled WGS sequence"/>
</dbReference>
<evidence type="ECO:0000313" key="3">
    <source>
        <dbReference type="Proteomes" id="UP000076761"/>
    </source>
</evidence>
<sequence>MKLESARDEGDARNKQRECPKDTLGHAVPPKEAWHQVLIRENLSRCNVRAGSGAYKMTGKSKFVFIASLPGPACSSAAPAFLAV</sequence>
<feature type="region of interest" description="Disordered" evidence="1">
    <location>
        <begin position="1"/>
        <end position="27"/>
    </location>
</feature>
<evidence type="ECO:0000256" key="1">
    <source>
        <dbReference type="SAM" id="MobiDB-lite"/>
    </source>
</evidence>
<name>A0A165RGF7_9AGAM</name>
<reference evidence="2 3" key="1">
    <citation type="journal article" date="2016" name="Mol. Biol. Evol.">
        <title>Comparative Genomics of Early-Diverging Mushroom-Forming Fungi Provides Insights into the Origins of Lignocellulose Decay Capabilities.</title>
        <authorList>
            <person name="Nagy L.G."/>
            <person name="Riley R."/>
            <person name="Tritt A."/>
            <person name="Adam C."/>
            <person name="Daum C."/>
            <person name="Floudas D."/>
            <person name="Sun H."/>
            <person name="Yadav J.S."/>
            <person name="Pangilinan J."/>
            <person name="Larsson K.H."/>
            <person name="Matsuura K."/>
            <person name="Barry K."/>
            <person name="Labutti K."/>
            <person name="Kuo R."/>
            <person name="Ohm R.A."/>
            <person name="Bhattacharya S.S."/>
            <person name="Shirouzu T."/>
            <person name="Yoshinaga Y."/>
            <person name="Martin F.M."/>
            <person name="Grigoriev I.V."/>
            <person name="Hibbett D.S."/>
        </authorList>
    </citation>
    <scope>NUCLEOTIDE SEQUENCE [LARGE SCALE GENOMIC DNA]</scope>
    <source>
        <strain evidence="2 3">HHB14362 ss-1</strain>
    </source>
</reference>
<gene>
    <name evidence="2" type="ORF">NEOLEDRAFT_1135897</name>
</gene>
<dbReference type="AlphaFoldDB" id="A0A165RGF7"/>
<evidence type="ECO:0000313" key="2">
    <source>
        <dbReference type="EMBL" id="KZT23775.1"/>
    </source>
</evidence>